<organism evidence="2 3">
    <name type="scientific">Desulfosarcina alkanivorans</name>
    <dbReference type="NCBI Taxonomy" id="571177"/>
    <lineage>
        <taxon>Bacteria</taxon>
        <taxon>Pseudomonadati</taxon>
        <taxon>Thermodesulfobacteriota</taxon>
        <taxon>Desulfobacteria</taxon>
        <taxon>Desulfobacterales</taxon>
        <taxon>Desulfosarcinaceae</taxon>
        <taxon>Desulfosarcina</taxon>
    </lineage>
</organism>
<dbReference type="AlphaFoldDB" id="A0A5K7YHV8"/>
<evidence type="ECO:0000259" key="1">
    <source>
        <dbReference type="Pfam" id="PF04965"/>
    </source>
</evidence>
<protein>
    <recommendedName>
        <fullName evidence="1">IraD/Gp25-like domain-containing protein</fullName>
    </recommendedName>
</protein>
<feature type="domain" description="IraD/Gp25-like" evidence="1">
    <location>
        <begin position="34"/>
        <end position="123"/>
    </location>
</feature>
<dbReference type="Proteomes" id="UP000427906">
    <property type="component" value="Chromosome"/>
</dbReference>
<dbReference type="Pfam" id="PF04965">
    <property type="entry name" value="GPW_gp25"/>
    <property type="match status" value="1"/>
</dbReference>
<dbReference type="InterPro" id="IPR007048">
    <property type="entry name" value="IraD/Gp25-like"/>
</dbReference>
<reference evidence="2 3" key="1">
    <citation type="submission" date="2019-11" db="EMBL/GenBank/DDBJ databases">
        <title>Comparative genomics of hydrocarbon-degrading Desulfosarcina strains.</title>
        <authorList>
            <person name="Watanabe M."/>
            <person name="Kojima H."/>
            <person name="Fukui M."/>
        </authorList>
    </citation>
    <scope>NUCLEOTIDE SEQUENCE [LARGE SCALE GENOMIC DNA]</scope>
    <source>
        <strain evidence="2 3">PL12</strain>
    </source>
</reference>
<name>A0A5K7YHV8_9BACT</name>
<evidence type="ECO:0000313" key="2">
    <source>
        <dbReference type="EMBL" id="BBO66321.1"/>
    </source>
</evidence>
<accession>A0A5K7YHV8</accession>
<dbReference type="SUPFAM" id="SSF160719">
    <property type="entry name" value="gpW/gp25-like"/>
    <property type="match status" value="1"/>
</dbReference>
<dbReference type="RefSeq" id="WP_197904710.1">
    <property type="nucleotide sequence ID" value="NZ_AP021874.1"/>
</dbReference>
<dbReference type="KEGG" id="dalk:DSCA_02510"/>
<dbReference type="Gene3D" id="3.10.450.40">
    <property type="match status" value="1"/>
</dbReference>
<sequence>MMGFNFLGKGLKFPFRFRQRSGGAQVSSATSLEHEHIHESILQILGTRPGERFMRPEFGSRLKDLIFEPNDEVLKGLIRHYVIDAVKRWEKRVVITDVSFDDSSQNIDRHILPVRISYRVIQSQVEGNLVYPFHREPLQVSAPRQFRAIAGNLKYAIFTKKESSKIG</sequence>
<proteinExistence type="predicted"/>
<evidence type="ECO:0000313" key="3">
    <source>
        <dbReference type="Proteomes" id="UP000427906"/>
    </source>
</evidence>
<keyword evidence="3" id="KW-1185">Reference proteome</keyword>
<dbReference type="EMBL" id="AP021874">
    <property type="protein sequence ID" value="BBO66321.1"/>
    <property type="molecule type" value="Genomic_DNA"/>
</dbReference>
<gene>
    <name evidence="2" type="ORF">DSCA_02510</name>
</gene>